<keyword evidence="3" id="KW-0812">Transmembrane</keyword>
<keyword evidence="1 4" id="KW-0732">Signal</keyword>
<reference evidence="6 7" key="1">
    <citation type="submission" date="2024-09" db="EMBL/GenBank/DDBJ databases">
        <title>A chromosome-level genome assembly of Gray's grenadier anchovy, Coilia grayii.</title>
        <authorList>
            <person name="Fu Z."/>
        </authorList>
    </citation>
    <scope>NUCLEOTIDE SEQUENCE [LARGE SCALE GENOMIC DNA]</scope>
    <source>
        <strain evidence="6">G4</strain>
        <tissue evidence="6">Muscle</tissue>
    </source>
</reference>
<proteinExistence type="predicted"/>
<dbReference type="InterPro" id="IPR007110">
    <property type="entry name" value="Ig-like_dom"/>
</dbReference>
<dbReference type="InterPro" id="IPR013783">
    <property type="entry name" value="Ig-like_fold"/>
</dbReference>
<keyword evidence="2" id="KW-1015">Disulfide bond</keyword>
<dbReference type="SUPFAM" id="SSF48726">
    <property type="entry name" value="Immunoglobulin"/>
    <property type="match status" value="3"/>
</dbReference>
<dbReference type="CDD" id="cd00096">
    <property type="entry name" value="Ig"/>
    <property type="match status" value="1"/>
</dbReference>
<evidence type="ECO:0000313" key="7">
    <source>
        <dbReference type="Proteomes" id="UP001591681"/>
    </source>
</evidence>
<keyword evidence="3" id="KW-0472">Membrane</keyword>
<feature type="domain" description="Ig-like" evidence="5">
    <location>
        <begin position="128"/>
        <end position="213"/>
    </location>
</feature>
<accession>A0ABD1JCD9</accession>
<feature type="transmembrane region" description="Helical" evidence="3">
    <location>
        <begin position="326"/>
        <end position="347"/>
    </location>
</feature>
<dbReference type="InterPro" id="IPR050488">
    <property type="entry name" value="Ig_Fc_receptor"/>
</dbReference>
<dbReference type="PANTHER" id="PTHR11481:SF60">
    <property type="entry name" value="IG-LIKE DOMAIN-CONTAINING PROTEIN"/>
    <property type="match status" value="1"/>
</dbReference>
<organism evidence="6 7">
    <name type="scientific">Coilia grayii</name>
    <name type="common">Gray's grenadier anchovy</name>
    <dbReference type="NCBI Taxonomy" id="363190"/>
    <lineage>
        <taxon>Eukaryota</taxon>
        <taxon>Metazoa</taxon>
        <taxon>Chordata</taxon>
        <taxon>Craniata</taxon>
        <taxon>Vertebrata</taxon>
        <taxon>Euteleostomi</taxon>
        <taxon>Actinopterygii</taxon>
        <taxon>Neopterygii</taxon>
        <taxon>Teleostei</taxon>
        <taxon>Clupei</taxon>
        <taxon>Clupeiformes</taxon>
        <taxon>Clupeoidei</taxon>
        <taxon>Engraulidae</taxon>
        <taxon>Coilinae</taxon>
        <taxon>Coilia</taxon>
    </lineage>
</organism>
<feature type="domain" description="Ig-like" evidence="5">
    <location>
        <begin position="215"/>
        <end position="320"/>
    </location>
</feature>
<evidence type="ECO:0000256" key="4">
    <source>
        <dbReference type="SAM" id="SignalP"/>
    </source>
</evidence>
<feature type="domain" description="Ig-like" evidence="5">
    <location>
        <begin position="45"/>
        <end position="120"/>
    </location>
</feature>
<evidence type="ECO:0000313" key="6">
    <source>
        <dbReference type="EMBL" id="KAL2084734.1"/>
    </source>
</evidence>
<dbReference type="PANTHER" id="PTHR11481">
    <property type="entry name" value="IMMUNOGLOBULIN FC RECEPTOR"/>
    <property type="match status" value="1"/>
</dbReference>
<keyword evidence="7" id="KW-1185">Reference proteome</keyword>
<protein>
    <recommendedName>
        <fullName evidence="5">Ig-like domain-containing protein</fullName>
    </recommendedName>
</protein>
<name>A0ABD1JCD9_9TELE</name>
<dbReference type="PROSITE" id="PS50835">
    <property type="entry name" value="IG_LIKE"/>
    <property type="match status" value="3"/>
</dbReference>
<feature type="chain" id="PRO_5044753345" description="Ig-like domain-containing protein" evidence="4">
    <location>
        <begin position="28"/>
        <end position="365"/>
    </location>
</feature>
<dbReference type="Gene3D" id="2.60.40.10">
    <property type="entry name" value="Immunoglobulins"/>
    <property type="match status" value="3"/>
</dbReference>
<dbReference type="AlphaFoldDB" id="A0ABD1JCD9"/>
<dbReference type="InterPro" id="IPR003599">
    <property type="entry name" value="Ig_sub"/>
</dbReference>
<feature type="signal peptide" evidence="4">
    <location>
        <begin position="1"/>
        <end position="27"/>
    </location>
</feature>
<evidence type="ECO:0000259" key="5">
    <source>
        <dbReference type="PROSITE" id="PS50835"/>
    </source>
</evidence>
<evidence type="ECO:0000256" key="3">
    <source>
        <dbReference type="SAM" id="Phobius"/>
    </source>
</evidence>
<dbReference type="Proteomes" id="UP001591681">
    <property type="component" value="Unassembled WGS sequence"/>
</dbReference>
<gene>
    <name evidence="6" type="ORF">ACEWY4_020252</name>
</gene>
<dbReference type="SMART" id="SM00409">
    <property type="entry name" value="IG"/>
    <property type="match status" value="3"/>
</dbReference>
<evidence type="ECO:0000256" key="1">
    <source>
        <dbReference type="ARBA" id="ARBA00022729"/>
    </source>
</evidence>
<dbReference type="Pfam" id="PF13895">
    <property type="entry name" value="Ig_2"/>
    <property type="match status" value="1"/>
</dbReference>
<evidence type="ECO:0000256" key="2">
    <source>
        <dbReference type="ARBA" id="ARBA00023157"/>
    </source>
</evidence>
<sequence>MASSIRVMPRCLVIAAVILLCFSQVSAQVSSVLLSAYPGGQLIVGETLALTCTVVTDGSEPQLVYEIWRGNIIVSATLQIKATTLRHSVAEVSTEHSGIYKCVVTLPLVEQWESLGVQVTVEDIKLKPTLTVNPAGGKAYTEDTVLLPCGLHQYRGWKYFWYRGRQSTYPLEQIWDGGRGEAILRLWRAGLSDTGQYWCRAGRGSPTFYTEFSDPVYVNITDFFSNVTLSVSPGATLKWNKPLHFTCKAQVSERERQKPANISRRAQVTYTFYRNGQPFISSSPHAVVTVAQAQRCHSGTYSCTVTSGRAQRSSPELHVTTDDTSLFLVISVGTSLIIVIPLAVYFIKRLTFGGTTYVLILQFTS</sequence>
<keyword evidence="3" id="KW-1133">Transmembrane helix</keyword>
<dbReference type="EMBL" id="JBHFQA010000017">
    <property type="protein sequence ID" value="KAL2084734.1"/>
    <property type="molecule type" value="Genomic_DNA"/>
</dbReference>
<comment type="caution">
    <text evidence="6">The sequence shown here is derived from an EMBL/GenBank/DDBJ whole genome shotgun (WGS) entry which is preliminary data.</text>
</comment>
<dbReference type="InterPro" id="IPR036179">
    <property type="entry name" value="Ig-like_dom_sf"/>
</dbReference>